<evidence type="ECO:0000313" key="11">
    <source>
        <dbReference type="EMBL" id="MEJ8542348.1"/>
    </source>
</evidence>
<evidence type="ECO:0000256" key="3">
    <source>
        <dbReference type="ARBA" id="ARBA00022475"/>
    </source>
</evidence>
<dbReference type="GO" id="GO:0017038">
    <property type="term" value="P:protein import"/>
    <property type="evidence" value="ECO:0007669"/>
    <property type="project" value="TreeGrafter"/>
</dbReference>
<feature type="domain" description="MotA/TolQ/ExbB proton channel" evidence="10">
    <location>
        <begin position="81"/>
        <end position="198"/>
    </location>
</feature>
<dbReference type="PANTHER" id="PTHR30625:SF15">
    <property type="entry name" value="BIOPOLYMER TRANSPORT PROTEIN EXBB"/>
    <property type="match status" value="1"/>
</dbReference>
<dbReference type="Proteomes" id="UP001369247">
    <property type="component" value="Unassembled WGS sequence"/>
</dbReference>
<keyword evidence="3" id="KW-1003">Cell membrane</keyword>
<feature type="transmembrane region" description="Helical" evidence="9">
    <location>
        <begin position="20"/>
        <end position="39"/>
    </location>
</feature>
<reference evidence="12" key="1">
    <citation type="submission" date="2022-09" db="EMBL/GenBank/DDBJ databases">
        <title>Characterization of three MwoI isoschizomers from sequenced genome and metagenomes.</title>
        <authorList>
            <person name="Fomenkov A."/>
            <person name="Xu S.Y."/>
            <person name="Roberts R.J."/>
        </authorList>
    </citation>
    <scope>NUCLEOTIDE SEQUENCE</scope>
    <source>
        <strain evidence="12">DSM 2970</strain>
    </source>
</reference>
<evidence type="ECO:0000259" key="10">
    <source>
        <dbReference type="Pfam" id="PF01618"/>
    </source>
</evidence>
<dbReference type="GeneID" id="58979036"/>
<proteinExistence type="inferred from homology"/>
<dbReference type="Proteomes" id="UP001065373">
    <property type="component" value="Chromosome"/>
</dbReference>
<evidence type="ECO:0000256" key="9">
    <source>
        <dbReference type="SAM" id="Phobius"/>
    </source>
</evidence>
<evidence type="ECO:0000313" key="13">
    <source>
        <dbReference type="Proteomes" id="UP001369247"/>
    </source>
</evidence>
<keyword evidence="6 9" id="KW-1133">Transmembrane helix</keyword>
<dbReference type="Pfam" id="PF01618">
    <property type="entry name" value="MotA_ExbB"/>
    <property type="match status" value="1"/>
</dbReference>
<dbReference type="GO" id="GO:0005886">
    <property type="term" value="C:plasma membrane"/>
    <property type="evidence" value="ECO:0007669"/>
    <property type="project" value="UniProtKB-SubCell"/>
</dbReference>
<dbReference type="RefSeq" id="WP_191216115.1">
    <property type="nucleotide sequence ID" value="NZ_CP104550.1"/>
</dbReference>
<feature type="transmembrane region" description="Helical" evidence="9">
    <location>
        <begin position="126"/>
        <end position="146"/>
    </location>
</feature>
<evidence type="ECO:0000256" key="6">
    <source>
        <dbReference type="ARBA" id="ARBA00022989"/>
    </source>
</evidence>
<dbReference type="InterPro" id="IPR002898">
    <property type="entry name" value="MotA_ExbB_proton_chnl"/>
</dbReference>
<dbReference type="EMBL" id="JAXUHJ010000005">
    <property type="protein sequence ID" value="MEJ8542348.1"/>
    <property type="molecule type" value="Genomic_DNA"/>
</dbReference>
<keyword evidence="13" id="KW-1185">Reference proteome</keyword>
<keyword evidence="7 9" id="KW-0472">Membrane</keyword>
<accession>A0A9E7RTB1</accession>
<name>A0A9E7RTB1_METWO</name>
<reference evidence="11 13" key="2">
    <citation type="submission" date="2023-12" db="EMBL/GenBank/DDBJ databases">
        <title>Phenotypic and Genomic Characterization of Methanothermobacter wolfeii Strain BSEL, a CO2-Capturing Archaeon with Minimal Nutrient Requirements.</title>
        <authorList>
            <person name="Ale Enriquez F."/>
            <person name="Ahring B.K."/>
        </authorList>
    </citation>
    <scope>NUCLEOTIDE SEQUENCE [LARGE SCALE GENOMIC DNA]</scope>
    <source>
        <strain evidence="11 13">BSEL-1</strain>
    </source>
</reference>
<gene>
    <name evidence="12" type="ORF">N5910_07110</name>
    <name evidence="11" type="ORF">U2150_02425</name>
</gene>
<keyword evidence="5 8" id="KW-0653">Protein transport</keyword>
<dbReference type="InterPro" id="IPR050790">
    <property type="entry name" value="ExbB/TolQ_transport"/>
</dbReference>
<evidence type="ECO:0000256" key="8">
    <source>
        <dbReference type="RuleBase" id="RU004057"/>
    </source>
</evidence>
<comment type="subcellular location">
    <subcellularLocation>
        <location evidence="1">Cell membrane</location>
        <topology evidence="1">Multi-pass membrane protein</topology>
    </subcellularLocation>
    <subcellularLocation>
        <location evidence="8">Membrane</location>
        <topology evidence="8">Multi-pass membrane protein</topology>
    </subcellularLocation>
</comment>
<comment type="similarity">
    <text evidence="8">Belongs to the exbB/tolQ family.</text>
</comment>
<evidence type="ECO:0000256" key="1">
    <source>
        <dbReference type="ARBA" id="ARBA00004651"/>
    </source>
</evidence>
<keyword evidence="4 9" id="KW-0812">Transmembrane</keyword>
<protein>
    <submittedName>
        <fullName evidence="12">MotA/TolQ/ExbB proton channel family protein</fullName>
    </submittedName>
</protein>
<feature type="transmembrane region" description="Helical" evidence="9">
    <location>
        <begin position="161"/>
        <end position="186"/>
    </location>
</feature>
<evidence type="ECO:0000256" key="7">
    <source>
        <dbReference type="ARBA" id="ARBA00023136"/>
    </source>
</evidence>
<evidence type="ECO:0000256" key="2">
    <source>
        <dbReference type="ARBA" id="ARBA00022448"/>
    </source>
</evidence>
<organism evidence="12">
    <name type="scientific">Methanothermobacter wolfeii</name>
    <name type="common">Methanobacterium wolfei</name>
    <dbReference type="NCBI Taxonomy" id="145261"/>
    <lineage>
        <taxon>Archaea</taxon>
        <taxon>Methanobacteriati</taxon>
        <taxon>Methanobacteriota</taxon>
        <taxon>Methanomada group</taxon>
        <taxon>Methanobacteria</taxon>
        <taxon>Methanobacteriales</taxon>
        <taxon>Methanobacteriaceae</taxon>
        <taxon>Methanothermobacter</taxon>
    </lineage>
</organism>
<evidence type="ECO:0000313" key="12">
    <source>
        <dbReference type="EMBL" id="UXH31305.1"/>
    </source>
</evidence>
<evidence type="ECO:0000256" key="5">
    <source>
        <dbReference type="ARBA" id="ARBA00022927"/>
    </source>
</evidence>
<dbReference type="EMBL" id="CP104550">
    <property type="protein sequence ID" value="UXH31305.1"/>
    <property type="molecule type" value="Genomic_DNA"/>
</dbReference>
<evidence type="ECO:0000256" key="4">
    <source>
        <dbReference type="ARBA" id="ARBA00022692"/>
    </source>
</evidence>
<dbReference type="AlphaFoldDB" id="A0A9E7RTB1"/>
<dbReference type="PANTHER" id="PTHR30625">
    <property type="entry name" value="PROTEIN TOLQ"/>
    <property type="match status" value="1"/>
</dbReference>
<keyword evidence="2 8" id="KW-0813">Transport</keyword>
<sequence length="279" mass="31005">MFPDQIINFFATILEMFRSGGAITYIIAIMGIYGFITSVEKINYLRRISRISTPQIIGTVNDSMERGGALEALREIGQYQNPVSSIISEALKIGYRNRSEVEDAMERVFIVEMSNMTKGLGTLRTIIEVAPMLGLIGTVIGIWYTFRALGVNADPAAMAEGIYVALITTILGLAVAIILMPLYSYITSRIDDEIDKIELIKKMTNWGYAVMRIRVDGDVDEVVEALMESDGVVSVRKLDDDDANLSVAFKPSMLEKSINNIILERCGRSAEIIESKLRQ</sequence>